<dbReference type="UniPathway" id="UPA00253">
    <property type="reaction ID" value="UER00332"/>
</dbReference>
<dbReference type="InterPro" id="IPR005248">
    <property type="entry name" value="NadD/NMNAT"/>
</dbReference>
<dbReference type="EMBL" id="QGTJ01000011">
    <property type="protein sequence ID" value="PWV59341.1"/>
    <property type="molecule type" value="Genomic_DNA"/>
</dbReference>
<organism evidence="13 14">
    <name type="scientific">Plasticicumulans acidivorans</name>
    <dbReference type="NCBI Taxonomy" id="886464"/>
    <lineage>
        <taxon>Bacteria</taxon>
        <taxon>Pseudomonadati</taxon>
        <taxon>Pseudomonadota</taxon>
        <taxon>Gammaproteobacteria</taxon>
        <taxon>Candidatus Competibacteraceae</taxon>
        <taxon>Plasticicumulans</taxon>
    </lineage>
</organism>
<evidence type="ECO:0000256" key="8">
    <source>
        <dbReference type="ARBA" id="ARBA00022840"/>
    </source>
</evidence>
<evidence type="ECO:0000256" key="10">
    <source>
        <dbReference type="ARBA" id="ARBA00048721"/>
    </source>
</evidence>
<keyword evidence="5 11" id="KW-0808">Transferase</keyword>
<evidence type="ECO:0000256" key="7">
    <source>
        <dbReference type="ARBA" id="ARBA00022741"/>
    </source>
</evidence>
<dbReference type="InterPro" id="IPR014729">
    <property type="entry name" value="Rossmann-like_a/b/a_fold"/>
</dbReference>
<dbReference type="AlphaFoldDB" id="A0A317MRK8"/>
<evidence type="ECO:0000256" key="2">
    <source>
        <dbReference type="ARBA" id="ARBA00005019"/>
    </source>
</evidence>
<dbReference type="GO" id="GO:0009435">
    <property type="term" value="P:NAD+ biosynthetic process"/>
    <property type="evidence" value="ECO:0007669"/>
    <property type="project" value="UniProtKB-UniRule"/>
</dbReference>
<dbReference type="HAMAP" id="MF_00244">
    <property type="entry name" value="NaMN_adenylyltr"/>
    <property type="match status" value="1"/>
</dbReference>
<evidence type="ECO:0000259" key="12">
    <source>
        <dbReference type="Pfam" id="PF01467"/>
    </source>
</evidence>
<dbReference type="Pfam" id="PF01467">
    <property type="entry name" value="CTP_transf_like"/>
    <property type="match status" value="1"/>
</dbReference>
<evidence type="ECO:0000256" key="1">
    <source>
        <dbReference type="ARBA" id="ARBA00002324"/>
    </source>
</evidence>
<accession>A0A317MRK8</accession>
<proteinExistence type="inferred from homology"/>
<dbReference type="SUPFAM" id="SSF52374">
    <property type="entry name" value="Nucleotidylyl transferase"/>
    <property type="match status" value="1"/>
</dbReference>
<dbReference type="Gene3D" id="3.40.50.620">
    <property type="entry name" value="HUPs"/>
    <property type="match status" value="1"/>
</dbReference>
<dbReference type="GO" id="GO:0005524">
    <property type="term" value="F:ATP binding"/>
    <property type="evidence" value="ECO:0007669"/>
    <property type="project" value="UniProtKB-KW"/>
</dbReference>
<keyword evidence="7 11" id="KW-0547">Nucleotide-binding</keyword>
<dbReference type="InterPro" id="IPR004821">
    <property type="entry name" value="Cyt_trans-like"/>
</dbReference>
<keyword evidence="8 11" id="KW-0067">ATP-binding</keyword>
<evidence type="ECO:0000256" key="6">
    <source>
        <dbReference type="ARBA" id="ARBA00022695"/>
    </source>
</evidence>
<sequence>MACLTSAAVGLFGGTFDPVHHAHLRLAVEMRETLGLRELRLIPCHVPALRGAPGASPAQRRTMLELGIAGEPGLLVDDRELRRAGPSYTVETLAELRRELGPTVPLVWLLGLDAFAGLPRWQRWTELTAFAHLAVLARPGAALPQDAPLQSFIAAHRCEAAVALTRPSGGLWFQPASRLEISATAIRTAIAAGRSVRYWLPDAVEAFIRREGLYCPPAPSTRLETTCCN</sequence>
<keyword evidence="4 11" id="KW-0662">Pyridine nucleotide biosynthesis</keyword>
<evidence type="ECO:0000313" key="13">
    <source>
        <dbReference type="EMBL" id="PWV59341.1"/>
    </source>
</evidence>
<protein>
    <recommendedName>
        <fullName evidence="11">Probable nicotinate-nucleotide adenylyltransferase</fullName>
        <ecNumber evidence="11">2.7.7.18</ecNumber>
    </recommendedName>
    <alternativeName>
        <fullName evidence="11">Deamido-NAD(+) diphosphorylase</fullName>
    </alternativeName>
    <alternativeName>
        <fullName evidence="11">Deamido-NAD(+) pyrophosphorylase</fullName>
    </alternativeName>
    <alternativeName>
        <fullName evidence="11">Nicotinate mononucleotide adenylyltransferase</fullName>
        <shortName evidence="11">NaMN adenylyltransferase</shortName>
    </alternativeName>
</protein>
<dbReference type="CDD" id="cd02165">
    <property type="entry name" value="NMNAT"/>
    <property type="match status" value="1"/>
</dbReference>
<evidence type="ECO:0000256" key="9">
    <source>
        <dbReference type="ARBA" id="ARBA00023027"/>
    </source>
</evidence>
<dbReference type="Proteomes" id="UP000246569">
    <property type="component" value="Unassembled WGS sequence"/>
</dbReference>
<evidence type="ECO:0000256" key="3">
    <source>
        <dbReference type="ARBA" id="ARBA00009014"/>
    </source>
</evidence>
<keyword evidence="9 11" id="KW-0520">NAD</keyword>
<dbReference type="GO" id="GO:0004515">
    <property type="term" value="F:nicotinate-nucleotide adenylyltransferase activity"/>
    <property type="evidence" value="ECO:0007669"/>
    <property type="project" value="UniProtKB-UniRule"/>
</dbReference>
<dbReference type="PANTHER" id="PTHR39321">
    <property type="entry name" value="NICOTINATE-NUCLEOTIDE ADENYLYLTRANSFERASE-RELATED"/>
    <property type="match status" value="1"/>
</dbReference>
<comment type="function">
    <text evidence="1 11">Catalyzes the reversible adenylation of nicotinate mononucleotide (NaMN) to nicotinic acid adenine dinucleotide (NaAD).</text>
</comment>
<dbReference type="EC" id="2.7.7.18" evidence="11"/>
<reference evidence="13 14" key="1">
    <citation type="submission" date="2018-05" db="EMBL/GenBank/DDBJ databases">
        <title>Genomic Encyclopedia of Type Strains, Phase IV (KMG-IV): sequencing the most valuable type-strain genomes for metagenomic binning, comparative biology and taxonomic classification.</title>
        <authorList>
            <person name="Goeker M."/>
        </authorList>
    </citation>
    <scope>NUCLEOTIDE SEQUENCE [LARGE SCALE GENOMIC DNA]</scope>
    <source>
        <strain evidence="13 14">DSM 23606</strain>
    </source>
</reference>
<gene>
    <name evidence="11" type="primary">nadD</name>
    <name evidence="13" type="ORF">C7443_111113</name>
</gene>
<evidence type="ECO:0000313" key="14">
    <source>
        <dbReference type="Proteomes" id="UP000246569"/>
    </source>
</evidence>
<dbReference type="NCBIfam" id="TIGR00482">
    <property type="entry name" value="nicotinate (nicotinamide) nucleotide adenylyltransferase"/>
    <property type="match status" value="1"/>
</dbReference>
<comment type="pathway">
    <text evidence="2 11">Cofactor biosynthesis; NAD(+) biosynthesis; deamido-NAD(+) from nicotinate D-ribonucleotide: step 1/1.</text>
</comment>
<dbReference type="OrthoDB" id="5295945at2"/>
<comment type="catalytic activity">
    <reaction evidence="10 11">
        <text>nicotinate beta-D-ribonucleotide + ATP + H(+) = deamido-NAD(+) + diphosphate</text>
        <dbReference type="Rhea" id="RHEA:22860"/>
        <dbReference type="ChEBI" id="CHEBI:15378"/>
        <dbReference type="ChEBI" id="CHEBI:30616"/>
        <dbReference type="ChEBI" id="CHEBI:33019"/>
        <dbReference type="ChEBI" id="CHEBI:57502"/>
        <dbReference type="ChEBI" id="CHEBI:58437"/>
        <dbReference type="EC" id="2.7.7.18"/>
    </reaction>
</comment>
<name>A0A317MRK8_9GAMM</name>
<comment type="similarity">
    <text evidence="3 11">Belongs to the NadD family.</text>
</comment>
<evidence type="ECO:0000256" key="11">
    <source>
        <dbReference type="HAMAP-Rule" id="MF_00244"/>
    </source>
</evidence>
<comment type="caution">
    <text evidence="13">The sequence shown here is derived from an EMBL/GenBank/DDBJ whole genome shotgun (WGS) entry which is preliminary data.</text>
</comment>
<dbReference type="NCBIfam" id="NF000839">
    <property type="entry name" value="PRK00071.1-1"/>
    <property type="match status" value="1"/>
</dbReference>
<evidence type="ECO:0000256" key="4">
    <source>
        <dbReference type="ARBA" id="ARBA00022642"/>
    </source>
</evidence>
<keyword evidence="6 11" id="KW-0548">Nucleotidyltransferase</keyword>
<feature type="domain" description="Cytidyltransferase-like" evidence="12">
    <location>
        <begin position="11"/>
        <end position="188"/>
    </location>
</feature>
<keyword evidence="14" id="KW-1185">Reference proteome</keyword>
<dbReference type="PANTHER" id="PTHR39321:SF3">
    <property type="entry name" value="PHOSPHOPANTETHEINE ADENYLYLTRANSFERASE"/>
    <property type="match status" value="1"/>
</dbReference>
<dbReference type="RefSeq" id="WP_110019749.1">
    <property type="nucleotide sequence ID" value="NZ_QGTJ01000011.1"/>
</dbReference>
<evidence type="ECO:0000256" key="5">
    <source>
        <dbReference type="ARBA" id="ARBA00022679"/>
    </source>
</evidence>